<keyword evidence="1" id="KW-0472">Membrane</keyword>
<dbReference type="PANTHER" id="PTHR33248">
    <property type="entry name" value="ZINC ION-BINDING PROTEIN"/>
    <property type="match status" value="1"/>
</dbReference>
<evidence type="ECO:0008006" key="4">
    <source>
        <dbReference type="Google" id="ProtNLM"/>
    </source>
</evidence>
<sequence>MSKRGSSSTSTNINSRGVVVCKHKVACVVNTSGTDLNPDRQFYGCPYWMVIMRKKLRVFRWVHGMVAEGEEQTSAIRSSQLKLEESLRVAESKAEIRKKEKKFLVEELSMWMKAQELMVAEGSRVANDICLIRYHITVVVLNFLLIVLLRQHQFVM</sequence>
<gene>
    <name evidence="2" type="ORF">LTRI10_LOCUS50793</name>
</gene>
<protein>
    <recommendedName>
        <fullName evidence="4">Zinc finger GRF-type domain-containing protein</fullName>
    </recommendedName>
</protein>
<dbReference type="Proteomes" id="UP001497516">
    <property type="component" value="Chromosome 9"/>
</dbReference>
<accession>A0AAV2GLT4</accession>
<feature type="transmembrane region" description="Helical" evidence="1">
    <location>
        <begin position="131"/>
        <end position="149"/>
    </location>
</feature>
<keyword evidence="1" id="KW-1133">Transmembrane helix</keyword>
<evidence type="ECO:0000256" key="1">
    <source>
        <dbReference type="SAM" id="Phobius"/>
    </source>
</evidence>
<dbReference type="EMBL" id="OZ034822">
    <property type="protein sequence ID" value="CAL1411436.1"/>
    <property type="molecule type" value="Genomic_DNA"/>
</dbReference>
<evidence type="ECO:0000313" key="2">
    <source>
        <dbReference type="EMBL" id="CAL1411436.1"/>
    </source>
</evidence>
<keyword evidence="3" id="KW-1185">Reference proteome</keyword>
<keyword evidence="1" id="KW-0812">Transmembrane</keyword>
<proteinExistence type="predicted"/>
<reference evidence="2 3" key="1">
    <citation type="submission" date="2024-04" db="EMBL/GenBank/DDBJ databases">
        <authorList>
            <person name="Fracassetti M."/>
        </authorList>
    </citation>
    <scope>NUCLEOTIDE SEQUENCE [LARGE SCALE GENOMIC DNA]</scope>
</reference>
<dbReference type="AlphaFoldDB" id="A0AAV2GLT4"/>
<organism evidence="2 3">
    <name type="scientific">Linum trigynum</name>
    <dbReference type="NCBI Taxonomy" id="586398"/>
    <lineage>
        <taxon>Eukaryota</taxon>
        <taxon>Viridiplantae</taxon>
        <taxon>Streptophyta</taxon>
        <taxon>Embryophyta</taxon>
        <taxon>Tracheophyta</taxon>
        <taxon>Spermatophyta</taxon>
        <taxon>Magnoliopsida</taxon>
        <taxon>eudicotyledons</taxon>
        <taxon>Gunneridae</taxon>
        <taxon>Pentapetalae</taxon>
        <taxon>rosids</taxon>
        <taxon>fabids</taxon>
        <taxon>Malpighiales</taxon>
        <taxon>Linaceae</taxon>
        <taxon>Linum</taxon>
    </lineage>
</organism>
<name>A0AAV2GLT4_9ROSI</name>
<evidence type="ECO:0000313" key="3">
    <source>
        <dbReference type="Proteomes" id="UP001497516"/>
    </source>
</evidence>